<dbReference type="RefSeq" id="WP_159303380.1">
    <property type="nucleotide sequence ID" value="NZ_LR733271.1"/>
</dbReference>
<sequence>MKENWNIRIPKVIALPLLLIVFLCNNFASFSQECPPLLSPTNGATMVPVDSPITWEAVAGVPGYIISLGTTEGGNDILNERNVGAATTFTPTTGLPENTEIFVTITLFFFNQPNIICDSQSFTTASLTDVPDCVPASIPANNAIDVNTGTNITWNAATNATGYFLSIGTTLNGSELLASTDIGNALSYNPLTDLPSETDIYITIIPYNRIGMAIGCSTVLFTTAAAAVLPICTSMISPFDGETNVPLSPTLEWNAVPNATGYKVSIGTSPFENNILEDAILFNTSAVVIDFEPNRTFFISIVPFNEAGEAIGCTQETFSTLLGCGPYYDPTSGDLVVLNPELTLPDSISICEGNSSNRIAATDEADGYRWYKLDDRGNETLLATTEEVVIDEEGEYLYEAYINIEDSGRIVECASSKTFNVIISQAPKIEDVEVQINANSLDYTIRTTTNGNYEYALDYEDGPYQDSNRFANISLENHTVFVRDKGGCGISDYLVQQDFTVNGFPNFFTPNGDGINDYWQFIPPTEMKENNILVIHIFDRFGALLAQINPGTDGWSGNLNGNQLPESEYWFRARLLNEQEITGHFTLKR</sequence>
<dbReference type="Pfam" id="PF13585">
    <property type="entry name" value="CHU_C"/>
    <property type="match status" value="1"/>
</dbReference>
<reference evidence="1 2" key="1">
    <citation type="submission" date="2019-10" db="EMBL/GenBank/DDBJ databases">
        <authorList>
            <person name="Karimi E."/>
        </authorList>
    </citation>
    <scope>NUCLEOTIDE SEQUENCE [LARGE SCALE GENOMIC DNA]</scope>
    <source>
        <strain evidence="1">Maribacter sp. 151</strain>
    </source>
</reference>
<dbReference type="InterPro" id="IPR036116">
    <property type="entry name" value="FN3_sf"/>
</dbReference>
<evidence type="ECO:0000313" key="2">
    <source>
        <dbReference type="Proteomes" id="UP000430202"/>
    </source>
</evidence>
<dbReference type="AlphaFoldDB" id="A0A653UHF2"/>
<dbReference type="EMBL" id="CABWLR010000005">
    <property type="protein sequence ID" value="VXB92547.1"/>
    <property type="molecule type" value="Genomic_DNA"/>
</dbReference>
<keyword evidence="2" id="KW-1185">Reference proteome</keyword>
<dbReference type="NCBIfam" id="TIGR04131">
    <property type="entry name" value="Bac_Flav_CTERM"/>
    <property type="match status" value="1"/>
</dbReference>
<protein>
    <submittedName>
        <fullName evidence="1">Gliding motility-associated C-terminal domain-containing protein</fullName>
    </submittedName>
</protein>
<name>A0A653UHF2_9FLAO</name>
<organism evidence="1 2">
    <name type="scientific">Maribacter litoralis</name>
    <dbReference type="NCBI Taxonomy" id="2059726"/>
    <lineage>
        <taxon>Bacteria</taxon>
        <taxon>Pseudomonadati</taxon>
        <taxon>Bacteroidota</taxon>
        <taxon>Flavobacteriia</taxon>
        <taxon>Flavobacteriales</taxon>
        <taxon>Flavobacteriaceae</taxon>
        <taxon>Maribacter</taxon>
    </lineage>
</organism>
<proteinExistence type="predicted"/>
<gene>
    <name evidence="1" type="ORF">MARI151_50116</name>
</gene>
<dbReference type="Gene3D" id="2.60.40.10">
    <property type="entry name" value="Immunoglobulins"/>
    <property type="match status" value="1"/>
</dbReference>
<accession>A0A653UHF2</accession>
<dbReference type="InterPro" id="IPR013783">
    <property type="entry name" value="Ig-like_fold"/>
</dbReference>
<dbReference type="SUPFAM" id="SSF49265">
    <property type="entry name" value="Fibronectin type III"/>
    <property type="match status" value="1"/>
</dbReference>
<dbReference type="InterPro" id="IPR026341">
    <property type="entry name" value="T9SS_type_B"/>
</dbReference>
<evidence type="ECO:0000313" key="1">
    <source>
        <dbReference type="EMBL" id="VXB92547.1"/>
    </source>
</evidence>
<dbReference type="Proteomes" id="UP000430202">
    <property type="component" value="Unassembled WGS sequence"/>
</dbReference>